<dbReference type="RefSeq" id="WP_224196803.1">
    <property type="nucleotide sequence ID" value="NZ_JAIRAU010000056.1"/>
</dbReference>
<evidence type="ECO:0000256" key="1">
    <source>
        <dbReference type="SAM" id="MobiDB-lite"/>
    </source>
</evidence>
<evidence type="ECO:0000313" key="3">
    <source>
        <dbReference type="Proteomes" id="UP001139031"/>
    </source>
</evidence>
<feature type="region of interest" description="Disordered" evidence="1">
    <location>
        <begin position="711"/>
        <end position="752"/>
    </location>
</feature>
<accession>A0ABS7U3S9</accession>
<comment type="caution">
    <text evidence="2">The sequence shown here is derived from an EMBL/GenBank/DDBJ whole genome shotgun (WGS) entry which is preliminary data.</text>
</comment>
<dbReference type="Proteomes" id="UP001139031">
    <property type="component" value="Unassembled WGS sequence"/>
</dbReference>
<protein>
    <submittedName>
        <fullName evidence="2">Uncharacterized protein</fullName>
    </submittedName>
</protein>
<keyword evidence="3" id="KW-1185">Reference proteome</keyword>
<feature type="compositionally biased region" description="Polar residues" evidence="1">
    <location>
        <begin position="903"/>
        <end position="920"/>
    </location>
</feature>
<feature type="compositionally biased region" description="Basic residues" evidence="1">
    <location>
        <begin position="718"/>
        <end position="741"/>
    </location>
</feature>
<proteinExistence type="predicted"/>
<evidence type="ECO:0000313" key="2">
    <source>
        <dbReference type="EMBL" id="MBZ5715074.1"/>
    </source>
</evidence>
<gene>
    <name evidence="2" type="ORF">K7C98_38065</name>
</gene>
<dbReference type="EMBL" id="JAIRAU010000056">
    <property type="protein sequence ID" value="MBZ5715074.1"/>
    <property type="molecule type" value="Genomic_DNA"/>
</dbReference>
<feature type="region of interest" description="Disordered" evidence="1">
    <location>
        <begin position="903"/>
        <end position="929"/>
    </location>
</feature>
<organism evidence="2 3">
    <name type="scientific">Nannocystis pusilla</name>
    <dbReference type="NCBI Taxonomy" id="889268"/>
    <lineage>
        <taxon>Bacteria</taxon>
        <taxon>Pseudomonadati</taxon>
        <taxon>Myxococcota</taxon>
        <taxon>Polyangia</taxon>
        <taxon>Nannocystales</taxon>
        <taxon>Nannocystaceae</taxon>
        <taxon>Nannocystis</taxon>
    </lineage>
</organism>
<reference evidence="2" key="1">
    <citation type="submission" date="2021-08" db="EMBL/GenBank/DDBJ databases">
        <authorList>
            <person name="Stevens D.C."/>
        </authorList>
    </citation>
    <scope>NUCLEOTIDE SEQUENCE</scope>
    <source>
        <strain evidence="2">DSM 53165</strain>
    </source>
</reference>
<sequence length="929" mass="101281">MHLTEATILSTRANTLALHNAGPTVSTTVVHGALVSGQSVTTTVPIVTPKPPKAIFSIVSWNIQDYKGSKIDKGRPFVHAFIKRLVEALKIDLLLLIETDIDLDKAVARIELQDHGNFGSEHPTSPCDFHLVGSGRAFKKMELPQSFTLDDLQQSKMKITEDLDWTEEIEAFFPTYAVTYDKKRVSYPKLKQLIDGTDFRPEAAEFVRTTACPTCAGAGCECGGRKTCLYCTCTFCKGTRQRTVFCRDCTCRTCHEERILRWPCSRCGSEDGNCMECGGRPVEQWCPTCHCVTCVGEGERQVTQQQQCPTCNGARSERVTCPLCQGRRGAVQPCPECAGPSSMDVDQCERCGGTRQITVACAGCAGQGQAVRMCQQCAGGGTVPVTVTVDCSDCDGLGYKARLSRGTTCERCSGTGRRQVVCGKCRPARCPTCDGAGEPSANAWNYAVETASLLLQTKVFAAYDVETYAAMWRTPPTRLASKFGVGHEACDRKLAWLCTGASLCSTDPAGKQLGFQDVQDDINGRSPFVMSLWLSLGGKHVQLPIAALHALWEVTKPKPQGQKKKKATPSSELARLRGLSVERMLDLAVEYPGAAAATLGSFDNPLLVGDLNLDYSPGKRTGETRALQKFLDLGYATSTRGTKTSLATLEAGLAKLEKAAGTAQLYSAAYDHFLMKVGSDLEQHVVQSGVIDILDLAKRIILADPQLAGDIDADASKHPRPAPRTRKSKSTKSPPKKKKKAPAPLPPYDLAQTKDPDLARAFYLYRKYVSDHVPVLVDILVDTQSAEQAALHDRMILHGSQLGQIIDKKREQARVPGVAGHWTELKFEFTGDQVMQVAEGGREVLVSGMITRWAMRSLTVRLIETDKTGQPTGAHLDFHGTHTIDPEILRDFKQVGITWLTGTFTPTPNSEQEVNKSSGTAEPPLFWRP</sequence>
<name>A0ABS7U3S9_9BACT</name>